<accession>Q6YZ08</accession>
<name>Q6YZ08_ORYSJ</name>
<sequence length="67" mass="7428">MVPSRRRKGKWSSLWIRRARGESEERDLVEEEAWTNNGGVGGGMKNWGLGERGEGDRGGNKKREGGG</sequence>
<reference evidence="3" key="2">
    <citation type="journal article" date="2008" name="Nucleic Acids Res.">
        <title>The rice annotation project database (RAP-DB): 2008 update.</title>
        <authorList>
            <consortium name="The rice annotation project (RAP)"/>
        </authorList>
    </citation>
    <scope>GENOME REANNOTATION</scope>
    <source>
        <strain evidence="3">cv. Nipponbare</strain>
    </source>
</reference>
<protein>
    <submittedName>
        <fullName evidence="2">Uncharacterized protein</fullName>
    </submittedName>
</protein>
<feature type="region of interest" description="Disordered" evidence="1">
    <location>
        <begin position="26"/>
        <end position="67"/>
    </location>
</feature>
<dbReference type="EMBL" id="AP005542">
    <property type="protein sequence ID" value="BAD13180.1"/>
    <property type="molecule type" value="Genomic_DNA"/>
</dbReference>
<dbReference type="Proteomes" id="UP000000763">
    <property type="component" value="Chromosome 8"/>
</dbReference>
<organism evidence="2 3">
    <name type="scientific">Oryza sativa subsp. japonica</name>
    <name type="common">Rice</name>
    <dbReference type="NCBI Taxonomy" id="39947"/>
    <lineage>
        <taxon>Eukaryota</taxon>
        <taxon>Viridiplantae</taxon>
        <taxon>Streptophyta</taxon>
        <taxon>Embryophyta</taxon>
        <taxon>Tracheophyta</taxon>
        <taxon>Spermatophyta</taxon>
        <taxon>Magnoliopsida</taxon>
        <taxon>Liliopsida</taxon>
        <taxon>Poales</taxon>
        <taxon>Poaceae</taxon>
        <taxon>BOP clade</taxon>
        <taxon>Oryzoideae</taxon>
        <taxon>Oryzeae</taxon>
        <taxon>Oryzinae</taxon>
        <taxon>Oryza</taxon>
        <taxon>Oryza sativa</taxon>
    </lineage>
</organism>
<evidence type="ECO:0000256" key="1">
    <source>
        <dbReference type="SAM" id="MobiDB-lite"/>
    </source>
</evidence>
<feature type="compositionally biased region" description="Basic and acidic residues" evidence="1">
    <location>
        <begin position="51"/>
        <end position="67"/>
    </location>
</feature>
<gene>
    <name evidence="2" type="primary">P0473D02.17</name>
</gene>
<proteinExistence type="predicted"/>
<evidence type="ECO:0000313" key="2">
    <source>
        <dbReference type="EMBL" id="BAD13180.1"/>
    </source>
</evidence>
<reference evidence="3" key="1">
    <citation type="journal article" date="2005" name="Nature">
        <title>The map-based sequence of the rice genome.</title>
        <authorList>
            <consortium name="International rice genome sequencing project (IRGSP)"/>
            <person name="Matsumoto T."/>
            <person name="Wu J."/>
            <person name="Kanamori H."/>
            <person name="Katayose Y."/>
            <person name="Fujisawa M."/>
            <person name="Namiki N."/>
            <person name="Mizuno H."/>
            <person name="Yamamoto K."/>
            <person name="Antonio B.A."/>
            <person name="Baba T."/>
            <person name="Sakata K."/>
            <person name="Nagamura Y."/>
            <person name="Aoki H."/>
            <person name="Arikawa K."/>
            <person name="Arita K."/>
            <person name="Bito T."/>
            <person name="Chiden Y."/>
            <person name="Fujitsuka N."/>
            <person name="Fukunaka R."/>
            <person name="Hamada M."/>
            <person name="Harada C."/>
            <person name="Hayashi A."/>
            <person name="Hijishita S."/>
            <person name="Honda M."/>
            <person name="Hosokawa S."/>
            <person name="Ichikawa Y."/>
            <person name="Idonuma A."/>
            <person name="Iijima M."/>
            <person name="Ikeda M."/>
            <person name="Ikeno M."/>
            <person name="Ito K."/>
            <person name="Ito S."/>
            <person name="Ito T."/>
            <person name="Ito Y."/>
            <person name="Ito Y."/>
            <person name="Iwabuchi A."/>
            <person name="Kamiya K."/>
            <person name="Karasawa W."/>
            <person name="Kurita K."/>
            <person name="Katagiri S."/>
            <person name="Kikuta A."/>
            <person name="Kobayashi H."/>
            <person name="Kobayashi N."/>
            <person name="Machita K."/>
            <person name="Maehara T."/>
            <person name="Masukawa M."/>
            <person name="Mizubayashi T."/>
            <person name="Mukai Y."/>
            <person name="Nagasaki H."/>
            <person name="Nagata Y."/>
            <person name="Naito S."/>
            <person name="Nakashima M."/>
            <person name="Nakama Y."/>
            <person name="Nakamichi Y."/>
            <person name="Nakamura M."/>
            <person name="Meguro A."/>
            <person name="Negishi M."/>
            <person name="Ohta I."/>
            <person name="Ohta T."/>
            <person name="Okamoto M."/>
            <person name="Ono N."/>
            <person name="Saji S."/>
            <person name="Sakaguchi M."/>
            <person name="Sakai K."/>
            <person name="Shibata M."/>
            <person name="Shimokawa T."/>
            <person name="Song J."/>
            <person name="Takazaki Y."/>
            <person name="Terasawa K."/>
            <person name="Tsugane M."/>
            <person name="Tsuji K."/>
            <person name="Ueda S."/>
            <person name="Waki K."/>
            <person name="Yamagata H."/>
            <person name="Yamamoto M."/>
            <person name="Yamamoto S."/>
            <person name="Yamane H."/>
            <person name="Yoshiki S."/>
            <person name="Yoshihara R."/>
            <person name="Yukawa K."/>
            <person name="Zhong H."/>
            <person name="Yano M."/>
            <person name="Yuan Q."/>
            <person name="Ouyang S."/>
            <person name="Liu J."/>
            <person name="Jones K.M."/>
            <person name="Gansberger K."/>
            <person name="Moffat K."/>
            <person name="Hill J."/>
            <person name="Bera J."/>
            <person name="Fadrosh D."/>
            <person name="Jin S."/>
            <person name="Johri S."/>
            <person name="Kim M."/>
            <person name="Overton L."/>
            <person name="Reardon M."/>
            <person name="Tsitrin T."/>
            <person name="Vuong H."/>
            <person name="Weaver B."/>
            <person name="Ciecko A."/>
            <person name="Tallon L."/>
            <person name="Jackson J."/>
            <person name="Pai G."/>
            <person name="Aken S.V."/>
            <person name="Utterback T."/>
            <person name="Reidmuller S."/>
            <person name="Feldblyum T."/>
            <person name="Hsiao J."/>
            <person name="Zismann V."/>
            <person name="Iobst S."/>
            <person name="de Vazeille A.R."/>
            <person name="Buell C.R."/>
            <person name="Ying K."/>
            <person name="Li Y."/>
            <person name="Lu T."/>
            <person name="Huang Y."/>
            <person name="Zhao Q."/>
            <person name="Feng Q."/>
            <person name="Zhang L."/>
            <person name="Zhu J."/>
            <person name="Weng Q."/>
            <person name="Mu J."/>
            <person name="Lu Y."/>
            <person name="Fan D."/>
            <person name="Liu Y."/>
            <person name="Guan J."/>
            <person name="Zhang Y."/>
            <person name="Yu S."/>
            <person name="Liu X."/>
            <person name="Zhang Y."/>
            <person name="Hong G."/>
            <person name="Han B."/>
            <person name="Choisne N."/>
            <person name="Demange N."/>
            <person name="Orjeda G."/>
            <person name="Samain S."/>
            <person name="Cattolico L."/>
            <person name="Pelletier E."/>
            <person name="Couloux A."/>
            <person name="Segurens B."/>
            <person name="Wincker P."/>
            <person name="D'Hont A."/>
            <person name="Scarpelli C."/>
            <person name="Weissenbach J."/>
            <person name="Salanoubat M."/>
            <person name="Quetier F."/>
            <person name="Yu Y."/>
            <person name="Kim H.R."/>
            <person name="Rambo T."/>
            <person name="Currie J."/>
            <person name="Collura K."/>
            <person name="Luo M."/>
            <person name="Yang T."/>
            <person name="Ammiraju J.S.S."/>
            <person name="Engler F."/>
            <person name="Soderlund C."/>
            <person name="Wing R.A."/>
            <person name="Palmer L.E."/>
            <person name="de la Bastide M."/>
            <person name="Spiegel L."/>
            <person name="Nascimento L."/>
            <person name="Zutavern T."/>
            <person name="O'Shaughnessy A."/>
            <person name="Dike S."/>
            <person name="Dedhia N."/>
            <person name="Preston R."/>
            <person name="Balija V."/>
            <person name="McCombie W.R."/>
            <person name="Chow T."/>
            <person name="Chen H."/>
            <person name="Chung M."/>
            <person name="Chen C."/>
            <person name="Shaw J."/>
            <person name="Wu H."/>
            <person name="Hsiao K."/>
            <person name="Chao Y."/>
            <person name="Chu M."/>
            <person name="Cheng C."/>
            <person name="Hour A."/>
            <person name="Lee P."/>
            <person name="Lin S."/>
            <person name="Lin Y."/>
            <person name="Liou J."/>
            <person name="Liu S."/>
            <person name="Hsing Y."/>
            <person name="Raghuvanshi S."/>
            <person name="Mohanty A."/>
            <person name="Bharti A.K."/>
            <person name="Gaur A."/>
            <person name="Gupta V."/>
            <person name="Kumar D."/>
            <person name="Ravi V."/>
            <person name="Vij S."/>
            <person name="Kapur A."/>
            <person name="Khurana P."/>
            <person name="Khurana P."/>
            <person name="Khurana J.P."/>
            <person name="Tyagi A.K."/>
            <person name="Gaikwad K."/>
            <person name="Singh A."/>
            <person name="Dalal V."/>
            <person name="Srivastava S."/>
            <person name="Dixit A."/>
            <person name="Pal A.K."/>
            <person name="Ghazi I.A."/>
            <person name="Yadav M."/>
            <person name="Pandit A."/>
            <person name="Bhargava A."/>
            <person name="Sureshbabu K."/>
            <person name="Batra K."/>
            <person name="Sharma T.R."/>
            <person name="Mohapatra T."/>
            <person name="Singh N.K."/>
            <person name="Messing J."/>
            <person name="Nelson A.B."/>
            <person name="Fuks G."/>
            <person name="Kavchok S."/>
            <person name="Keizer G."/>
            <person name="Linton E."/>
            <person name="Llaca V."/>
            <person name="Song R."/>
            <person name="Tanyolac B."/>
            <person name="Young S."/>
            <person name="Ho-Il K."/>
            <person name="Hahn J.H."/>
            <person name="Sangsakoo G."/>
            <person name="Vanavichit A."/>
            <person name="de Mattos Luiz.A.T."/>
            <person name="Zimmer P.D."/>
            <person name="Malone G."/>
            <person name="Dellagostin O."/>
            <person name="de Oliveira A.C."/>
            <person name="Bevan M."/>
            <person name="Bancroft I."/>
            <person name="Minx P."/>
            <person name="Cordum H."/>
            <person name="Wilson R."/>
            <person name="Cheng Z."/>
            <person name="Jin W."/>
            <person name="Jiang J."/>
            <person name="Leong S.A."/>
            <person name="Iwama H."/>
            <person name="Gojobori T."/>
            <person name="Itoh T."/>
            <person name="Niimura Y."/>
            <person name="Fujii Y."/>
            <person name="Habara T."/>
            <person name="Sakai H."/>
            <person name="Sato Y."/>
            <person name="Wilson G."/>
            <person name="Kumar K."/>
            <person name="McCouch S."/>
            <person name="Juretic N."/>
            <person name="Hoen D."/>
            <person name="Wright S."/>
            <person name="Bruskiewich R."/>
            <person name="Bureau T."/>
            <person name="Miyao A."/>
            <person name="Hirochika H."/>
            <person name="Nishikawa T."/>
            <person name="Kadowaki K."/>
            <person name="Sugiura M."/>
            <person name="Burr B."/>
            <person name="Sasaki T."/>
        </authorList>
    </citation>
    <scope>NUCLEOTIDE SEQUENCE [LARGE SCALE GENOMIC DNA]</scope>
    <source>
        <strain evidence="3">cv. Nipponbare</strain>
    </source>
</reference>
<evidence type="ECO:0000313" key="3">
    <source>
        <dbReference type="Proteomes" id="UP000000763"/>
    </source>
</evidence>
<dbReference type="AlphaFoldDB" id="Q6YZ08"/>